<dbReference type="Pfam" id="PF03372">
    <property type="entry name" value="Exo_endo_phos"/>
    <property type="match status" value="1"/>
</dbReference>
<dbReference type="InterPro" id="IPR036691">
    <property type="entry name" value="Endo/exonu/phosph_ase_sf"/>
</dbReference>
<evidence type="ECO:0000259" key="1">
    <source>
        <dbReference type="Pfam" id="PF03372"/>
    </source>
</evidence>
<dbReference type="PANTHER" id="PTHR23227">
    <property type="entry name" value="BUCENTAUR RELATED"/>
    <property type="match status" value="1"/>
</dbReference>
<keyword evidence="3" id="KW-1185">Reference proteome</keyword>
<protein>
    <recommendedName>
        <fullName evidence="1">Endonuclease/exonuclease/phosphatase domain-containing protein</fullName>
    </recommendedName>
</protein>
<dbReference type="EMBL" id="JAODUO010000288">
    <property type="protein sequence ID" value="KAK2183964.1"/>
    <property type="molecule type" value="Genomic_DNA"/>
</dbReference>
<accession>A0AAD9UC78</accession>
<dbReference type="CDD" id="cd09076">
    <property type="entry name" value="L1-EN"/>
    <property type="match status" value="1"/>
</dbReference>
<dbReference type="InterPro" id="IPR005135">
    <property type="entry name" value="Endo/exonuclease/phosphatase"/>
</dbReference>
<dbReference type="Proteomes" id="UP001209878">
    <property type="component" value="Unassembled WGS sequence"/>
</dbReference>
<dbReference type="SUPFAM" id="SSF56219">
    <property type="entry name" value="DNase I-like"/>
    <property type="match status" value="1"/>
</dbReference>
<dbReference type="Gene3D" id="3.60.10.10">
    <property type="entry name" value="Endonuclease/exonuclease/phosphatase"/>
    <property type="match status" value="1"/>
</dbReference>
<reference evidence="2" key="1">
    <citation type="journal article" date="2023" name="Mol. Biol. Evol.">
        <title>Third-Generation Sequencing Reveals the Adaptive Role of the Epigenome in Three Deep-Sea Polychaetes.</title>
        <authorList>
            <person name="Perez M."/>
            <person name="Aroh O."/>
            <person name="Sun Y."/>
            <person name="Lan Y."/>
            <person name="Juniper S.K."/>
            <person name="Young C.R."/>
            <person name="Angers B."/>
            <person name="Qian P.Y."/>
        </authorList>
    </citation>
    <scope>NUCLEOTIDE SEQUENCE</scope>
    <source>
        <strain evidence="2">R07B-5</strain>
    </source>
</reference>
<dbReference type="GO" id="GO:0003824">
    <property type="term" value="F:catalytic activity"/>
    <property type="evidence" value="ECO:0007669"/>
    <property type="project" value="InterPro"/>
</dbReference>
<evidence type="ECO:0000313" key="2">
    <source>
        <dbReference type="EMBL" id="KAK2183964.1"/>
    </source>
</evidence>
<dbReference type="PANTHER" id="PTHR23227:SF84">
    <property type="entry name" value="ENDONUCLEASE_EXONUCLEASE_PHOSPHATASE DOMAIN-CONTAINING PROTEIN"/>
    <property type="match status" value="1"/>
</dbReference>
<name>A0AAD9UC78_RIDPI</name>
<gene>
    <name evidence="2" type="ORF">NP493_288g00024</name>
</gene>
<feature type="domain" description="Endonuclease/exonuclease/phosphatase" evidence="1">
    <location>
        <begin position="44"/>
        <end position="264"/>
    </location>
</feature>
<dbReference type="AlphaFoldDB" id="A0AAD9UC78"/>
<sequence length="450" mass="51178">MYNCTKHYTGSTVARVTKDRAVRPHLPSTVENQLGRRRQLLTIAQWNVRTLLDREAADRPERRTALVAMELAKYNIDIAALCETRFSESGSLNDLEYSFFWSGKPVEERREAGVGFAIKKNIVIKLTEIPQPVSDRIMTMRLPLRKDNFATIISVYAPTMTNPDENKEAFYNQLASVLSGIPRTDKLLLIGDFNARIGRDNDKWPLLMGKLGIGKYNSNGELLLALCSEFELIVTNTMFKQKDESKTTWMHPRSWYWHMIDFIITRCRDKMNIHSTRAMRGANCWTDHRMLKSNVAFRIGQKQKLLNVPGDIDHEALDNIPKRITKTCLDEIPTMDEMAKAIAGLKDGKAPGGDGIPAEVWKHGGDNLFSRLHQLITNAWVVGSVPQASKDACIVTIYKKDDRTDYGNYRGIFLLSIAGKIVLNRLSTYITPEEVPETQRRFRGNRSTVV</sequence>
<organism evidence="2 3">
    <name type="scientific">Ridgeia piscesae</name>
    <name type="common">Tubeworm</name>
    <dbReference type="NCBI Taxonomy" id="27915"/>
    <lineage>
        <taxon>Eukaryota</taxon>
        <taxon>Metazoa</taxon>
        <taxon>Spiralia</taxon>
        <taxon>Lophotrochozoa</taxon>
        <taxon>Annelida</taxon>
        <taxon>Polychaeta</taxon>
        <taxon>Sedentaria</taxon>
        <taxon>Canalipalpata</taxon>
        <taxon>Sabellida</taxon>
        <taxon>Siboglinidae</taxon>
        <taxon>Ridgeia</taxon>
    </lineage>
</organism>
<comment type="caution">
    <text evidence="2">The sequence shown here is derived from an EMBL/GenBank/DDBJ whole genome shotgun (WGS) entry which is preliminary data.</text>
</comment>
<dbReference type="InterPro" id="IPR027124">
    <property type="entry name" value="Swc5/CFDP1/2"/>
</dbReference>
<proteinExistence type="predicted"/>
<evidence type="ECO:0000313" key="3">
    <source>
        <dbReference type="Proteomes" id="UP001209878"/>
    </source>
</evidence>